<comment type="caution">
    <text evidence="1">The sequence shown here is derived from an EMBL/GenBank/DDBJ whole genome shotgun (WGS) entry which is preliminary data.</text>
</comment>
<dbReference type="AlphaFoldDB" id="A0AAE0VPD4"/>
<dbReference type="EMBL" id="JAEAOA010000333">
    <property type="protein sequence ID" value="KAK3585658.1"/>
    <property type="molecule type" value="Genomic_DNA"/>
</dbReference>
<reference evidence="1" key="3">
    <citation type="submission" date="2023-05" db="EMBL/GenBank/DDBJ databases">
        <authorList>
            <person name="Smith C.H."/>
        </authorList>
    </citation>
    <scope>NUCLEOTIDE SEQUENCE</scope>
    <source>
        <strain evidence="1">CHS0354</strain>
        <tissue evidence="1">Mantle</tissue>
    </source>
</reference>
<sequence length="122" mass="14091">MFKQTSEHPKVCKGMKEPLVLVPEFIRLIEKTQQQMTTSNEHIMNVKQTGVKKVMHEQLIKDKIQQSRQEEQDQAFTIINKLKSRVKTETLCNYGNNDETANHPISECSKLAKLGYKSNTKT</sequence>
<protein>
    <submittedName>
        <fullName evidence="1">Uncharacterized protein</fullName>
    </submittedName>
</protein>
<reference evidence="1" key="2">
    <citation type="journal article" date="2021" name="Genome Biol. Evol.">
        <title>Developing a high-quality reference genome for a parasitic bivalve with doubly uniparental inheritance (Bivalvia: Unionida).</title>
        <authorList>
            <person name="Smith C.H."/>
        </authorList>
    </citation>
    <scope>NUCLEOTIDE SEQUENCE</scope>
    <source>
        <strain evidence="1">CHS0354</strain>
        <tissue evidence="1">Mantle</tissue>
    </source>
</reference>
<keyword evidence="2" id="KW-1185">Reference proteome</keyword>
<organism evidence="1 2">
    <name type="scientific">Potamilus streckersoni</name>
    <dbReference type="NCBI Taxonomy" id="2493646"/>
    <lineage>
        <taxon>Eukaryota</taxon>
        <taxon>Metazoa</taxon>
        <taxon>Spiralia</taxon>
        <taxon>Lophotrochozoa</taxon>
        <taxon>Mollusca</taxon>
        <taxon>Bivalvia</taxon>
        <taxon>Autobranchia</taxon>
        <taxon>Heteroconchia</taxon>
        <taxon>Palaeoheterodonta</taxon>
        <taxon>Unionida</taxon>
        <taxon>Unionoidea</taxon>
        <taxon>Unionidae</taxon>
        <taxon>Ambleminae</taxon>
        <taxon>Lampsilini</taxon>
        <taxon>Potamilus</taxon>
    </lineage>
</organism>
<evidence type="ECO:0000313" key="1">
    <source>
        <dbReference type="EMBL" id="KAK3585658.1"/>
    </source>
</evidence>
<accession>A0AAE0VPD4</accession>
<dbReference type="Proteomes" id="UP001195483">
    <property type="component" value="Unassembled WGS sequence"/>
</dbReference>
<evidence type="ECO:0000313" key="2">
    <source>
        <dbReference type="Proteomes" id="UP001195483"/>
    </source>
</evidence>
<gene>
    <name evidence="1" type="ORF">CHS0354_004585</name>
</gene>
<name>A0AAE0VPD4_9BIVA</name>
<proteinExistence type="predicted"/>
<reference evidence="1" key="1">
    <citation type="journal article" date="2021" name="Genome Biol. Evol.">
        <title>A High-Quality Reference Genome for a Parasitic Bivalve with Doubly Uniparental Inheritance (Bivalvia: Unionida).</title>
        <authorList>
            <person name="Smith C.H."/>
        </authorList>
    </citation>
    <scope>NUCLEOTIDE SEQUENCE</scope>
    <source>
        <strain evidence="1">CHS0354</strain>
    </source>
</reference>